<organism evidence="2 3">
    <name type="scientific">Elysia marginata</name>
    <dbReference type="NCBI Taxonomy" id="1093978"/>
    <lineage>
        <taxon>Eukaryota</taxon>
        <taxon>Metazoa</taxon>
        <taxon>Spiralia</taxon>
        <taxon>Lophotrochozoa</taxon>
        <taxon>Mollusca</taxon>
        <taxon>Gastropoda</taxon>
        <taxon>Heterobranchia</taxon>
        <taxon>Euthyneura</taxon>
        <taxon>Panpulmonata</taxon>
        <taxon>Sacoglossa</taxon>
        <taxon>Placobranchoidea</taxon>
        <taxon>Plakobranchidae</taxon>
        <taxon>Elysia</taxon>
    </lineage>
</organism>
<evidence type="ECO:0000313" key="3">
    <source>
        <dbReference type="Proteomes" id="UP000762676"/>
    </source>
</evidence>
<protein>
    <submittedName>
        <fullName evidence="2">Uncharacterized protein</fullName>
    </submittedName>
</protein>
<keyword evidence="3" id="KW-1185">Reference proteome</keyword>
<proteinExistence type="predicted"/>
<reference evidence="2 3" key="1">
    <citation type="journal article" date="2021" name="Elife">
        <title>Chloroplast acquisition without the gene transfer in kleptoplastic sea slugs, Plakobranchus ocellatus.</title>
        <authorList>
            <person name="Maeda T."/>
            <person name="Takahashi S."/>
            <person name="Yoshida T."/>
            <person name="Shimamura S."/>
            <person name="Takaki Y."/>
            <person name="Nagai Y."/>
            <person name="Toyoda A."/>
            <person name="Suzuki Y."/>
            <person name="Arimoto A."/>
            <person name="Ishii H."/>
            <person name="Satoh N."/>
            <person name="Nishiyama T."/>
            <person name="Hasebe M."/>
            <person name="Maruyama T."/>
            <person name="Minagawa J."/>
            <person name="Obokata J."/>
            <person name="Shigenobu S."/>
        </authorList>
    </citation>
    <scope>NUCLEOTIDE SEQUENCE [LARGE SCALE GENOMIC DNA]</scope>
</reference>
<evidence type="ECO:0000256" key="1">
    <source>
        <dbReference type="SAM" id="MobiDB-lite"/>
    </source>
</evidence>
<dbReference type="EMBL" id="BMAT01010891">
    <property type="protein sequence ID" value="GFR62636.1"/>
    <property type="molecule type" value="Genomic_DNA"/>
</dbReference>
<dbReference type="AlphaFoldDB" id="A0AAV4EQ55"/>
<feature type="region of interest" description="Disordered" evidence="1">
    <location>
        <begin position="16"/>
        <end position="41"/>
    </location>
</feature>
<sequence length="108" mass="11999">MIPWWKKQRKSRALAAAVQFSQSEPSTPSLRTRSTDDNKVHIANDLDPRPHLGCTSRRTVCGYLYRSGTPAVSAGSCCCRSCRPYRRQSPAPCGRRCCTHMTGCGRVP</sequence>
<evidence type="ECO:0000313" key="2">
    <source>
        <dbReference type="EMBL" id="GFR62636.1"/>
    </source>
</evidence>
<accession>A0AAV4EQ55</accession>
<comment type="caution">
    <text evidence="2">The sequence shown here is derived from an EMBL/GenBank/DDBJ whole genome shotgun (WGS) entry which is preliminary data.</text>
</comment>
<name>A0AAV4EQ55_9GAST</name>
<dbReference type="Proteomes" id="UP000762676">
    <property type="component" value="Unassembled WGS sequence"/>
</dbReference>
<feature type="compositionally biased region" description="Polar residues" evidence="1">
    <location>
        <begin position="19"/>
        <end position="32"/>
    </location>
</feature>
<gene>
    <name evidence="2" type="ORF">ElyMa_005461200</name>
</gene>